<dbReference type="Gene3D" id="3.30.450.20">
    <property type="entry name" value="PAS domain"/>
    <property type="match status" value="1"/>
</dbReference>
<dbReference type="InterPro" id="IPR000160">
    <property type="entry name" value="GGDEF_dom"/>
</dbReference>
<evidence type="ECO:0000259" key="6">
    <source>
        <dbReference type="PROSITE" id="PS50887"/>
    </source>
</evidence>
<reference evidence="7 8" key="1">
    <citation type="submission" date="2020-05" db="EMBL/GenBank/DDBJ databases">
        <title>Sulfurimonas marisnigri, sp. nov., and Sulfurimonas baltica, sp. nov., manganese oxide reducing chemolithoautotrophs of the class Epsilonproteobacteria isolated from the pelagic redoxclines of the Black and Baltic Seas and emended description of the genus Sulfurimonas.</title>
        <authorList>
            <person name="Henkel J.V."/>
            <person name="Laudan C."/>
            <person name="Werner J."/>
            <person name="Neu T."/>
            <person name="Plewe S."/>
            <person name="Sproer C."/>
            <person name="Bunk B."/>
            <person name="Schulz-Vogt H.N."/>
        </authorList>
    </citation>
    <scope>NUCLEOTIDE SEQUENCE [LARGE SCALE GENOMIC DNA]</scope>
    <source>
        <strain evidence="7 8">SoZ1</strain>
    </source>
</reference>
<dbReference type="InterPro" id="IPR000014">
    <property type="entry name" value="PAS"/>
</dbReference>
<evidence type="ECO:0000313" key="8">
    <source>
        <dbReference type="Proteomes" id="UP000593836"/>
    </source>
</evidence>
<dbReference type="PANTHER" id="PTHR33121:SF79">
    <property type="entry name" value="CYCLIC DI-GMP PHOSPHODIESTERASE PDED-RELATED"/>
    <property type="match status" value="1"/>
</dbReference>
<dbReference type="Pfam" id="PF13426">
    <property type="entry name" value="PAS_9"/>
    <property type="match status" value="1"/>
</dbReference>
<dbReference type="SUPFAM" id="SSF52172">
    <property type="entry name" value="CheY-like"/>
    <property type="match status" value="1"/>
</dbReference>
<dbReference type="SMART" id="SM00267">
    <property type="entry name" value="GGDEF"/>
    <property type="match status" value="1"/>
</dbReference>
<sequence>MDSLEELSEYTTKLKLLYIESDEEVITSTLNLIKNLFLEVVVAKSTTEGLELYKRYFSDTHDYYDIVLTNVNMSDMNGLIMSSKIKAYNKNQIIAVTTIGSDSKYYLDAIGIGVDNFILKPIINLDSIKHILIDLAKKTILQNKLKNKEFLLKQKKKIIDQHVYFTSSDINGKITDISKAYLDFTGYKMEEVIGKNHSIFRNQDLDNNIVQNLWDTILKDRIWVGELKNNKISGEEYWINTTITPLYNEENVKIGYTSIKEDITNQKRLEELSIKDPLTMLYNKRNFDYFIKKELKNSIWKKENFALLLIEIDYYTEFKNTYGNAKADNALIKISSILNKYTDSKAYNIFKISEEEFAVIILNKDDAFIENFSYDLLSSIESLKIDNSQSNVSKYLTATIGGVNLDTILYNISNNNLYNIADSNLNQAKLNGRNNILLKIDQSYVEKLKNIDRVTKLPNRIALLQDISVLQKEAMLILLHINQLNSLKDIYGDKYATDLVIKKTKELLYVLKEEEASLYSLNLNEFAILVTNKKLFEKYFSLLIHSILMPNDEDENNANTNILADFTAGVSYGILNVFNHADIVLQDAIISKENYKIYSSNQTAKQLQKDNLDRLRIYKNALHKGKIIPYFQPIIDTSDNSIIKYEALARLETDDGEIISPYYFLDSAKEDKTFEFFTRQMMQKVFNVFEKNDVNISINLTYENITSKTMLEYIKNRLNKYGGDGITFEIVESEDILDYKRIKEFISMVKEFGCKISIDDFGSGYSNFTNITQLDIDYIKLDGSLIEKINIDVNIKHMIKGIIAYSKNANIKTIAEFVSTKELDDSVRELGIDYIQGYYYGEPKSPDAYGLL</sequence>
<dbReference type="PROSITE" id="PS50112">
    <property type="entry name" value="PAS"/>
    <property type="match status" value="1"/>
</dbReference>
<dbReference type="SUPFAM" id="SSF55073">
    <property type="entry name" value="Nucleotide cyclase"/>
    <property type="match status" value="1"/>
</dbReference>
<dbReference type="InterPro" id="IPR011006">
    <property type="entry name" value="CheY-like_superfamily"/>
</dbReference>
<organism evidence="7 8">
    <name type="scientific">Candidatus Sulfurimonas marisnigri</name>
    <dbReference type="NCBI Taxonomy" id="2740405"/>
    <lineage>
        <taxon>Bacteria</taxon>
        <taxon>Pseudomonadati</taxon>
        <taxon>Campylobacterota</taxon>
        <taxon>Epsilonproteobacteria</taxon>
        <taxon>Campylobacterales</taxon>
        <taxon>Sulfurimonadaceae</taxon>
        <taxon>Sulfurimonas</taxon>
    </lineage>
</organism>
<dbReference type="InterPro" id="IPR035965">
    <property type="entry name" value="PAS-like_dom_sf"/>
</dbReference>
<dbReference type="RefSeq" id="WP_194367570.1">
    <property type="nucleotide sequence ID" value="NZ_CP054493.1"/>
</dbReference>
<evidence type="ECO:0000259" key="4">
    <source>
        <dbReference type="PROSITE" id="PS50113"/>
    </source>
</evidence>
<dbReference type="CDD" id="cd01949">
    <property type="entry name" value="GGDEF"/>
    <property type="match status" value="1"/>
</dbReference>
<dbReference type="Gene3D" id="3.40.50.2300">
    <property type="match status" value="1"/>
</dbReference>
<feature type="domain" description="Response regulatory" evidence="2">
    <location>
        <begin position="15"/>
        <end position="135"/>
    </location>
</feature>
<dbReference type="CDD" id="cd01948">
    <property type="entry name" value="EAL"/>
    <property type="match status" value="1"/>
</dbReference>
<dbReference type="CDD" id="cd00156">
    <property type="entry name" value="REC"/>
    <property type="match status" value="1"/>
</dbReference>
<evidence type="ECO:0000256" key="1">
    <source>
        <dbReference type="PROSITE-ProRule" id="PRU00169"/>
    </source>
</evidence>
<dbReference type="KEGG" id="smas:HUE87_04660"/>
<evidence type="ECO:0000259" key="2">
    <source>
        <dbReference type="PROSITE" id="PS50110"/>
    </source>
</evidence>
<dbReference type="SUPFAM" id="SSF55785">
    <property type="entry name" value="PYP-like sensor domain (PAS domain)"/>
    <property type="match status" value="1"/>
</dbReference>
<feature type="domain" description="GGDEF" evidence="6">
    <location>
        <begin position="303"/>
        <end position="441"/>
    </location>
</feature>
<accession>A0A7S7M1T0</accession>
<feature type="domain" description="PAC" evidence="4">
    <location>
        <begin position="223"/>
        <end position="275"/>
    </location>
</feature>
<dbReference type="InterPro" id="IPR035919">
    <property type="entry name" value="EAL_sf"/>
</dbReference>
<dbReference type="Pfam" id="PF00072">
    <property type="entry name" value="Response_reg"/>
    <property type="match status" value="1"/>
</dbReference>
<evidence type="ECO:0000313" key="7">
    <source>
        <dbReference type="EMBL" id="QOY55531.1"/>
    </source>
</evidence>
<dbReference type="InterPro" id="IPR001633">
    <property type="entry name" value="EAL_dom"/>
</dbReference>
<dbReference type="InterPro" id="IPR043128">
    <property type="entry name" value="Rev_trsase/Diguanyl_cyclase"/>
</dbReference>
<name>A0A7S7M1T0_9BACT</name>
<dbReference type="Pfam" id="PF00563">
    <property type="entry name" value="EAL"/>
    <property type="match status" value="1"/>
</dbReference>
<dbReference type="CDD" id="cd00130">
    <property type="entry name" value="PAS"/>
    <property type="match status" value="1"/>
</dbReference>
<keyword evidence="8" id="KW-1185">Reference proteome</keyword>
<dbReference type="Pfam" id="PF00990">
    <property type="entry name" value="GGDEF"/>
    <property type="match status" value="2"/>
</dbReference>
<dbReference type="AlphaFoldDB" id="A0A7S7M1T0"/>
<dbReference type="SUPFAM" id="SSF141868">
    <property type="entry name" value="EAL domain-like"/>
    <property type="match status" value="1"/>
</dbReference>
<dbReference type="InterPro" id="IPR000700">
    <property type="entry name" value="PAS-assoc_C"/>
</dbReference>
<feature type="domain" description="PAS" evidence="3">
    <location>
        <begin position="169"/>
        <end position="204"/>
    </location>
</feature>
<dbReference type="GO" id="GO:0000160">
    <property type="term" value="P:phosphorelay signal transduction system"/>
    <property type="evidence" value="ECO:0007669"/>
    <property type="project" value="InterPro"/>
</dbReference>
<dbReference type="SMART" id="SM00448">
    <property type="entry name" value="REC"/>
    <property type="match status" value="1"/>
</dbReference>
<dbReference type="InterPro" id="IPR001789">
    <property type="entry name" value="Sig_transdc_resp-reg_receiver"/>
</dbReference>
<dbReference type="PROSITE" id="PS50113">
    <property type="entry name" value="PAC"/>
    <property type="match status" value="1"/>
</dbReference>
<evidence type="ECO:0000259" key="5">
    <source>
        <dbReference type="PROSITE" id="PS50883"/>
    </source>
</evidence>
<dbReference type="PROSITE" id="PS50887">
    <property type="entry name" value="GGDEF"/>
    <property type="match status" value="1"/>
</dbReference>
<dbReference type="PROSITE" id="PS50883">
    <property type="entry name" value="EAL"/>
    <property type="match status" value="1"/>
</dbReference>
<gene>
    <name evidence="7" type="ORF">HUE87_04660</name>
</gene>
<dbReference type="SMART" id="SM00052">
    <property type="entry name" value="EAL"/>
    <property type="match status" value="1"/>
</dbReference>
<comment type="caution">
    <text evidence="1">Lacks conserved residue(s) required for the propagation of feature annotation.</text>
</comment>
<dbReference type="Gene3D" id="3.20.20.450">
    <property type="entry name" value="EAL domain"/>
    <property type="match status" value="1"/>
</dbReference>
<dbReference type="GO" id="GO:0071111">
    <property type="term" value="F:cyclic-guanylate-specific phosphodiesterase activity"/>
    <property type="evidence" value="ECO:0007669"/>
    <property type="project" value="InterPro"/>
</dbReference>
<proteinExistence type="predicted"/>
<feature type="domain" description="EAL" evidence="5">
    <location>
        <begin position="611"/>
        <end position="852"/>
    </location>
</feature>
<dbReference type="NCBIfam" id="TIGR00229">
    <property type="entry name" value="sensory_box"/>
    <property type="match status" value="1"/>
</dbReference>
<dbReference type="EMBL" id="CP054493">
    <property type="protein sequence ID" value="QOY55531.1"/>
    <property type="molecule type" value="Genomic_DNA"/>
</dbReference>
<dbReference type="InterPro" id="IPR029787">
    <property type="entry name" value="Nucleotide_cyclase"/>
</dbReference>
<protein>
    <submittedName>
        <fullName evidence="7">EAL domain-containing protein</fullName>
    </submittedName>
</protein>
<dbReference type="NCBIfam" id="TIGR00254">
    <property type="entry name" value="GGDEF"/>
    <property type="match status" value="1"/>
</dbReference>
<dbReference type="Gene3D" id="3.30.70.270">
    <property type="match status" value="2"/>
</dbReference>
<dbReference type="InterPro" id="IPR050706">
    <property type="entry name" value="Cyclic-di-GMP_PDE-like"/>
</dbReference>
<dbReference type="PANTHER" id="PTHR33121">
    <property type="entry name" value="CYCLIC DI-GMP PHOSPHODIESTERASE PDEF"/>
    <property type="match status" value="1"/>
</dbReference>
<dbReference type="PROSITE" id="PS50110">
    <property type="entry name" value="RESPONSE_REGULATORY"/>
    <property type="match status" value="1"/>
</dbReference>
<evidence type="ECO:0000259" key="3">
    <source>
        <dbReference type="PROSITE" id="PS50112"/>
    </source>
</evidence>
<dbReference type="Proteomes" id="UP000593836">
    <property type="component" value="Chromosome"/>
</dbReference>